<evidence type="ECO:0000313" key="8">
    <source>
        <dbReference type="EMBL" id="MDZ5761449.1"/>
    </source>
</evidence>
<keyword evidence="2" id="KW-0436">Ligase</keyword>
<keyword evidence="4" id="KW-0547">Nucleotide-binding</keyword>
<dbReference type="GO" id="GO:0005737">
    <property type="term" value="C:cytoplasm"/>
    <property type="evidence" value="ECO:0007669"/>
    <property type="project" value="TreeGrafter"/>
</dbReference>
<evidence type="ECO:0000256" key="2">
    <source>
        <dbReference type="ARBA" id="ARBA00022598"/>
    </source>
</evidence>
<dbReference type="InterPro" id="IPR018109">
    <property type="entry name" value="Folylpolyglutamate_synth_CS"/>
</dbReference>
<dbReference type="Pfam" id="PF08245">
    <property type="entry name" value="Mur_ligase_M"/>
    <property type="match status" value="1"/>
</dbReference>
<evidence type="ECO:0000256" key="1">
    <source>
        <dbReference type="ARBA" id="ARBA00008276"/>
    </source>
</evidence>
<dbReference type="RefSeq" id="WP_322498872.1">
    <property type="nucleotide sequence ID" value="NZ_JARGYU010000002.1"/>
</dbReference>
<dbReference type="EMBL" id="JARGYU010000002">
    <property type="protein sequence ID" value="MDZ5761449.1"/>
    <property type="molecule type" value="Genomic_DNA"/>
</dbReference>
<dbReference type="InterPro" id="IPR036615">
    <property type="entry name" value="Mur_ligase_C_dom_sf"/>
</dbReference>
<protein>
    <submittedName>
        <fullName evidence="8">Bifunctional protein FolC</fullName>
    </submittedName>
</protein>
<dbReference type="GO" id="GO:0004326">
    <property type="term" value="F:tetrahydrofolylpolyglutamate synthase activity"/>
    <property type="evidence" value="ECO:0007669"/>
    <property type="project" value="InterPro"/>
</dbReference>
<evidence type="ECO:0000256" key="4">
    <source>
        <dbReference type="ARBA" id="ARBA00022741"/>
    </source>
</evidence>
<dbReference type="InterPro" id="IPR013221">
    <property type="entry name" value="Mur_ligase_cen"/>
</dbReference>
<dbReference type="SUPFAM" id="SSF53244">
    <property type="entry name" value="MurD-like peptide ligases, peptide-binding domain"/>
    <property type="match status" value="1"/>
</dbReference>
<dbReference type="AlphaFoldDB" id="A0AAE5AI10"/>
<dbReference type="GO" id="GO:0005524">
    <property type="term" value="F:ATP binding"/>
    <property type="evidence" value="ECO:0007669"/>
    <property type="project" value="UniProtKB-KW"/>
</dbReference>
<dbReference type="Proteomes" id="UP001289135">
    <property type="component" value="Unassembled WGS sequence"/>
</dbReference>
<reference evidence="8" key="1">
    <citation type="submission" date="2023-02" db="EMBL/GenBank/DDBJ databases">
        <title>Host association and intracellularity evolved multiple times independently in the Rickettsiales.</title>
        <authorList>
            <person name="Castelli M."/>
            <person name="Nardi T."/>
            <person name="Gammuto L."/>
            <person name="Bellinzona G."/>
            <person name="Sabaneyeva E."/>
            <person name="Potekhin A."/>
            <person name="Serra V."/>
            <person name="Petroni G."/>
            <person name="Sassera D."/>
        </authorList>
    </citation>
    <scope>NUCLEOTIDE SEQUENCE</scope>
    <source>
        <strain evidence="8">USBL-36I1</strain>
    </source>
</reference>
<dbReference type="PANTHER" id="PTHR11136">
    <property type="entry name" value="FOLYLPOLYGLUTAMATE SYNTHASE-RELATED"/>
    <property type="match status" value="1"/>
</dbReference>
<gene>
    <name evidence="8" type="ORF">Lyticum_00628</name>
</gene>
<sequence>MAKFPHWPLPHHGRFILGLDKMVAAVDRLRSPHLKIPPVVHVTGTNGKGSTCANLSSIFKESGYSWHRYTSPHLMQFNERIVINGQEIDDIHLFQFLEECRMKCDDIPLSFFEGTTAAAFLAFSKYQADVLVMEVGMGGRYDATNIIESPLMTIITPISFDHTEYLGDTIGLIAAEKAEIIKPSCYCVISWQLEEAMDILVQKCEKLSVPYLAWGINWIFKKVENKGFIIYIKCPLEYISEDFIYDYNITKNKDDIDEINNSDKNNSDKNITQKIIDETFLPSENIVLRNDDNETYLEIELILPRPGLIGIHQYINAATSAVSAWWLSKMKKLNSSYKLNNYSKININNIANGLTKAKWIGRMERITNGFLGKIVPQHSELWLDGAHNPAGAEMLSASLLDMQPQLPLYVINGRTMQRDIKGFLQFFLGKARMVCGVLVVSEPSGEKAENIRDVAQEMGFIATAADSLLDAVKICLADAKGMPCRIIICGSLYLAGDVLLANKGIG</sequence>
<keyword evidence="9" id="KW-1185">Reference proteome</keyword>
<keyword evidence="6" id="KW-0460">Magnesium</keyword>
<proteinExistence type="inferred from homology"/>
<comment type="similarity">
    <text evidence="1">Belongs to the folylpolyglutamate synthase family.</text>
</comment>
<comment type="caution">
    <text evidence="8">The sequence shown here is derived from an EMBL/GenBank/DDBJ whole genome shotgun (WGS) entry which is preliminary data.</text>
</comment>
<dbReference type="InterPro" id="IPR036565">
    <property type="entry name" value="Mur-like_cat_sf"/>
</dbReference>
<dbReference type="GO" id="GO:0008841">
    <property type="term" value="F:dihydrofolate synthase activity"/>
    <property type="evidence" value="ECO:0007669"/>
    <property type="project" value="TreeGrafter"/>
</dbReference>
<evidence type="ECO:0000259" key="7">
    <source>
        <dbReference type="Pfam" id="PF08245"/>
    </source>
</evidence>
<evidence type="ECO:0000256" key="5">
    <source>
        <dbReference type="ARBA" id="ARBA00022840"/>
    </source>
</evidence>
<dbReference type="Gene3D" id="3.40.1190.10">
    <property type="entry name" value="Mur-like, catalytic domain"/>
    <property type="match status" value="1"/>
</dbReference>
<accession>A0AAE5AI10</accession>
<keyword evidence="5" id="KW-0067">ATP-binding</keyword>
<dbReference type="Gene3D" id="3.90.190.20">
    <property type="entry name" value="Mur ligase, C-terminal domain"/>
    <property type="match status" value="1"/>
</dbReference>
<evidence type="ECO:0000313" key="9">
    <source>
        <dbReference type="Proteomes" id="UP001289135"/>
    </source>
</evidence>
<name>A0AAE5AI10_9RICK</name>
<dbReference type="InterPro" id="IPR001645">
    <property type="entry name" value="Folylpolyglutamate_synth"/>
</dbReference>
<dbReference type="PROSITE" id="PS01012">
    <property type="entry name" value="FOLYLPOLYGLU_SYNT_2"/>
    <property type="match status" value="1"/>
</dbReference>
<organism evidence="8 9">
    <name type="scientific">Lyticum sinuosum</name>
    <dbReference type="NCBI Taxonomy" id="1332059"/>
    <lineage>
        <taxon>Bacteria</taxon>
        <taxon>Pseudomonadati</taxon>
        <taxon>Pseudomonadota</taxon>
        <taxon>Alphaproteobacteria</taxon>
        <taxon>Rickettsiales</taxon>
        <taxon>Lyticum</taxon>
    </lineage>
</organism>
<dbReference type="GO" id="GO:0046872">
    <property type="term" value="F:metal ion binding"/>
    <property type="evidence" value="ECO:0007669"/>
    <property type="project" value="UniProtKB-KW"/>
</dbReference>
<evidence type="ECO:0000256" key="6">
    <source>
        <dbReference type="ARBA" id="ARBA00022842"/>
    </source>
</evidence>
<keyword evidence="3" id="KW-0479">Metal-binding</keyword>
<evidence type="ECO:0000256" key="3">
    <source>
        <dbReference type="ARBA" id="ARBA00022723"/>
    </source>
</evidence>
<dbReference type="SUPFAM" id="SSF53623">
    <property type="entry name" value="MurD-like peptide ligases, catalytic domain"/>
    <property type="match status" value="1"/>
</dbReference>
<feature type="domain" description="Mur ligase central" evidence="7">
    <location>
        <begin position="42"/>
        <end position="211"/>
    </location>
</feature>
<dbReference type="PANTHER" id="PTHR11136:SF0">
    <property type="entry name" value="DIHYDROFOLATE SYNTHETASE-RELATED"/>
    <property type="match status" value="1"/>
</dbReference>
<dbReference type="NCBIfam" id="TIGR01499">
    <property type="entry name" value="folC"/>
    <property type="match status" value="1"/>
</dbReference>